<dbReference type="AlphaFoldDB" id="A0A2N4XW87"/>
<comment type="caution">
    <text evidence="2">The sequence shown here is derived from an EMBL/GenBank/DDBJ whole genome shotgun (WGS) entry which is preliminary data.</text>
</comment>
<evidence type="ECO:0000259" key="1">
    <source>
        <dbReference type="Pfam" id="PF01370"/>
    </source>
</evidence>
<dbReference type="Proteomes" id="UP000234253">
    <property type="component" value="Unassembled WGS sequence"/>
</dbReference>
<dbReference type="OrthoDB" id="751203at2"/>
<dbReference type="Pfam" id="PF01370">
    <property type="entry name" value="Epimerase"/>
    <property type="match status" value="1"/>
</dbReference>
<dbReference type="EMBL" id="NJPO01000166">
    <property type="protein sequence ID" value="PLK58201.1"/>
    <property type="molecule type" value="Genomic_DNA"/>
</dbReference>
<dbReference type="InterPro" id="IPR036291">
    <property type="entry name" value="NAD(P)-bd_dom_sf"/>
</dbReference>
<sequence>MKKISIIGLGWLGMPLALSLLAQGYQVVGSKTSKEGVEAARLIGIECYQLNLTPLLEVNADNIRALFKTDALVITLPIGRNAERIENYLLAVQQVVNRAQVTAVPRLIFTSSISVYGEKAGFYCEDSPTVPVSPLGQCLVKLEKWLYKLPYTSVNIIRLAGLVGPGRHPGRFLSGKQGLLGGGQVVNLVHQMDVISAISLLLQLSYGSYCYNLCAPYHPLKRNYYPMMARMLGIKPPVYLADINQDKEKIIDGNRICQEQGFEYQYPKLTNVK</sequence>
<dbReference type="GO" id="GO:0004029">
    <property type="term" value="F:aldehyde dehydrogenase (NAD+) activity"/>
    <property type="evidence" value="ECO:0007669"/>
    <property type="project" value="TreeGrafter"/>
</dbReference>
<dbReference type="Gene3D" id="3.40.50.720">
    <property type="entry name" value="NAD(P)-binding Rossmann-like Domain"/>
    <property type="match status" value="1"/>
</dbReference>
<gene>
    <name evidence="2" type="ORF">CEX73_03050</name>
</gene>
<dbReference type="RefSeq" id="WP_101627109.1">
    <property type="nucleotide sequence ID" value="NZ_NJPO01000166.1"/>
</dbReference>
<accession>A0A2N4XW87</accession>
<dbReference type="InterPro" id="IPR051783">
    <property type="entry name" value="NAD(P)-dependent_oxidoreduct"/>
</dbReference>
<proteinExistence type="predicted"/>
<evidence type="ECO:0000313" key="2">
    <source>
        <dbReference type="EMBL" id="PLK58201.1"/>
    </source>
</evidence>
<dbReference type="GO" id="GO:0005737">
    <property type="term" value="C:cytoplasm"/>
    <property type="evidence" value="ECO:0007669"/>
    <property type="project" value="TreeGrafter"/>
</dbReference>
<protein>
    <submittedName>
        <fullName evidence="2">NAD(P)-dependent oxidoreductase</fullName>
    </submittedName>
</protein>
<organism evidence="2 3">
    <name type="scientific">Candidatus Palibaumannia cicadellinicola</name>
    <dbReference type="NCBI Taxonomy" id="186490"/>
    <lineage>
        <taxon>Bacteria</taxon>
        <taxon>Pseudomonadati</taxon>
        <taxon>Pseudomonadota</taxon>
        <taxon>Gammaproteobacteria</taxon>
        <taxon>Candidatus Palibaumannia</taxon>
    </lineage>
</organism>
<dbReference type="SUPFAM" id="SSF51735">
    <property type="entry name" value="NAD(P)-binding Rossmann-fold domains"/>
    <property type="match status" value="1"/>
</dbReference>
<reference evidence="2 3" key="1">
    <citation type="submission" date="2017-06" db="EMBL/GenBank/DDBJ databases">
        <title>Metabolic interaction between xylem feeders and their symbionts.</title>
        <authorList>
            <person name="Chouaia B."/>
        </authorList>
    </citation>
    <scope>NUCLEOTIDE SEQUENCE [LARGE SCALE GENOMIC DNA]</scope>
    <source>
        <strain evidence="2 3">Gra</strain>
    </source>
</reference>
<feature type="domain" description="NAD-dependent epimerase/dehydratase" evidence="1">
    <location>
        <begin position="8"/>
        <end position="203"/>
    </location>
</feature>
<dbReference type="PANTHER" id="PTHR48079">
    <property type="entry name" value="PROTEIN YEEZ"/>
    <property type="match status" value="1"/>
</dbReference>
<dbReference type="PANTHER" id="PTHR48079:SF6">
    <property type="entry name" value="NAD(P)-BINDING DOMAIN-CONTAINING PROTEIN-RELATED"/>
    <property type="match status" value="1"/>
</dbReference>
<dbReference type="InterPro" id="IPR001509">
    <property type="entry name" value="Epimerase_deHydtase"/>
</dbReference>
<name>A0A2N4XW87_9GAMM</name>
<evidence type="ECO:0000313" key="3">
    <source>
        <dbReference type="Proteomes" id="UP000234253"/>
    </source>
</evidence>